<evidence type="ECO:0000256" key="14">
    <source>
        <dbReference type="SAM" id="Phobius"/>
    </source>
</evidence>
<comment type="subcellular location">
    <subcellularLocation>
        <location evidence="2">Periplasm</location>
    </subcellularLocation>
</comment>
<evidence type="ECO:0000256" key="13">
    <source>
        <dbReference type="ARBA" id="ARBA00049131"/>
    </source>
</evidence>
<evidence type="ECO:0000256" key="2">
    <source>
        <dbReference type="ARBA" id="ARBA00004418"/>
    </source>
</evidence>
<evidence type="ECO:0000256" key="1">
    <source>
        <dbReference type="ARBA" id="ARBA00001926"/>
    </source>
</evidence>
<evidence type="ECO:0000256" key="9">
    <source>
        <dbReference type="ARBA" id="ARBA00022837"/>
    </source>
</evidence>
<keyword evidence="10" id="KW-0249">Electron transport</keyword>
<dbReference type="PANTHER" id="PTHR30633:SF0">
    <property type="entry name" value="CYTOCHROME C-552"/>
    <property type="match status" value="1"/>
</dbReference>
<comment type="cofactor">
    <cofactor evidence="1">
        <name>heme c</name>
        <dbReference type="ChEBI" id="CHEBI:61717"/>
    </cofactor>
</comment>
<dbReference type="SUPFAM" id="SSF48695">
    <property type="entry name" value="Multiheme cytochromes"/>
    <property type="match status" value="1"/>
</dbReference>
<feature type="domain" description="Tetrahaem cytochrome" evidence="15">
    <location>
        <begin position="44"/>
        <end position="135"/>
    </location>
</feature>
<accession>A0ABW4XLP3</accession>
<dbReference type="Pfam" id="PF14537">
    <property type="entry name" value="Cytochrom_c3_2"/>
    <property type="match status" value="2"/>
</dbReference>
<keyword evidence="6" id="KW-0349">Heme</keyword>
<keyword evidence="12" id="KW-0408">Iron</keyword>
<comment type="catalytic activity">
    <reaction evidence="13">
        <text>6 Fe(III)-[cytochrome c] + NH4(+) + 2 H2O = 6 Fe(II)-[cytochrome c] + nitrite + 8 H(+)</text>
        <dbReference type="Rhea" id="RHEA:13089"/>
        <dbReference type="Rhea" id="RHEA-COMP:10350"/>
        <dbReference type="Rhea" id="RHEA-COMP:14399"/>
        <dbReference type="ChEBI" id="CHEBI:15377"/>
        <dbReference type="ChEBI" id="CHEBI:15378"/>
        <dbReference type="ChEBI" id="CHEBI:16301"/>
        <dbReference type="ChEBI" id="CHEBI:28938"/>
        <dbReference type="ChEBI" id="CHEBI:29033"/>
        <dbReference type="ChEBI" id="CHEBI:29034"/>
        <dbReference type="EC" id="1.7.2.2"/>
    </reaction>
</comment>
<dbReference type="PANTHER" id="PTHR30633">
    <property type="entry name" value="CYTOCHROME C-552 RESPIRATORY NITRITE REDUCTASE"/>
    <property type="match status" value="1"/>
</dbReference>
<dbReference type="Gene3D" id="3.90.10.10">
    <property type="entry name" value="Cytochrome C3"/>
    <property type="match status" value="2"/>
</dbReference>
<dbReference type="Proteomes" id="UP001597380">
    <property type="component" value="Unassembled WGS sequence"/>
</dbReference>
<name>A0ABW4XLP3_9GAMM</name>
<keyword evidence="5" id="KW-0813">Transport</keyword>
<evidence type="ECO:0000259" key="15">
    <source>
        <dbReference type="Pfam" id="PF14537"/>
    </source>
</evidence>
<dbReference type="InterPro" id="IPR036280">
    <property type="entry name" value="Multihaem_cyt_sf"/>
</dbReference>
<keyword evidence="14" id="KW-0812">Transmembrane</keyword>
<keyword evidence="17" id="KW-1185">Reference proteome</keyword>
<gene>
    <name evidence="16" type="ORF">ACFSJ3_10940</name>
</gene>
<dbReference type="InterPro" id="IPR003321">
    <property type="entry name" value="Cyt_c552"/>
</dbReference>
<keyword evidence="14" id="KW-1133">Transmembrane helix</keyword>
<feature type="transmembrane region" description="Helical" evidence="14">
    <location>
        <begin position="6"/>
        <end position="27"/>
    </location>
</feature>
<evidence type="ECO:0000256" key="7">
    <source>
        <dbReference type="ARBA" id="ARBA00022723"/>
    </source>
</evidence>
<keyword evidence="11" id="KW-0560">Oxidoreductase</keyword>
<feature type="domain" description="Tetrahaem cytochrome" evidence="15">
    <location>
        <begin position="256"/>
        <end position="357"/>
    </location>
</feature>
<evidence type="ECO:0000256" key="11">
    <source>
        <dbReference type="ARBA" id="ARBA00023002"/>
    </source>
</evidence>
<comment type="caution">
    <text evidence="16">The sequence shown here is derived from an EMBL/GenBank/DDBJ whole genome shotgun (WGS) entry which is preliminary data.</text>
</comment>
<dbReference type="EC" id="1.7.2.2" evidence="4"/>
<evidence type="ECO:0000313" key="17">
    <source>
        <dbReference type="Proteomes" id="UP001597380"/>
    </source>
</evidence>
<organism evidence="16 17">
    <name type="scientific">Corallincola platygyrae</name>
    <dbReference type="NCBI Taxonomy" id="1193278"/>
    <lineage>
        <taxon>Bacteria</taxon>
        <taxon>Pseudomonadati</taxon>
        <taxon>Pseudomonadota</taxon>
        <taxon>Gammaproteobacteria</taxon>
        <taxon>Alteromonadales</taxon>
        <taxon>Psychromonadaceae</taxon>
        <taxon>Corallincola</taxon>
    </lineage>
</organism>
<dbReference type="EMBL" id="JBHUHT010000012">
    <property type="protein sequence ID" value="MFD2096502.1"/>
    <property type="molecule type" value="Genomic_DNA"/>
</dbReference>
<evidence type="ECO:0000313" key="16">
    <source>
        <dbReference type="EMBL" id="MFD2096502.1"/>
    </source>
</evidence>
<sequence>MAVKKLAWSSWIAMTIAAAAYLGYVMFASADKSFLLIGDATHGHYQIELACSTCHGDGFGGQEVIQNACTNCHAEELEMANDSHPAAKFTDPRNANRLEKLDARYCVTCHVEHQLERTGEMGVTLPGDFCYECHQDIGEKRETHKGMGFETCASAGCHNYHDNKALYEDFLVKHAGGEWLKPEGRLPLLSGQAKLDALAALAPAQVDGDENLLSEAAQLAANLSGVAPTIAPPAPVFPESLQVEGQLIADWHGSAHGEGQVNCEGCHQGTEAPWIEKPSIEQCASCHNEQATSFTEGRHGMRLSKKLGQELTPMQPAMARQPMHPEAGHLELTCNSCHAPHKFDIKQAAVESCLGCHADEHSLAYQGSPHHDAFLSEQQGLTGAGSGVTCASCHMPRTEFGDQVIVNHNQNDNLRPNEKMLRSVCLDCHSLSFSIDALADPQLIKTNFNGQPSAHIESIDMAVGRLEK</sequence>
<evidence type="ECO:0000256" key="3">
    <source>
        <dbReference type="ARBA" id="ARBA00009288"/>
    </source>
</evidence>
<dbReference type="InterPro" id="IPR012286">
    <property type="entry name" value="Tetrahaem_cytochrome"/>
</dbReference>
<keyword evidence="9" id="KW-0106">Calcium</keyword>
<protein>
    <recommendedName>
        <fullName evidence="4">nitrite reductase (cytochrome; ammonia-forming)</fullName>
        <ecNumber evidence="4">1.7.2.2</ecNumber>
    </recommendedName>
</protein>
<evidence type="ECO:0000256" key="12">
    <source>
        <dbReference type="ARBA" id="ARBA00023004"/>
    </source>
</evidence>
<comment type="similarity">
    <text evidence="3">Belongs to the cytochrome c-552 family.</text>
</comment>
<evidence type="ECO:0000256" key="8">
    <source>
        <dbReference type="ARBA" id="ARBA00022729"/>
    </source>
</evidence>
<evidence type="ECO:0000256" key="5">
    <source>
        <dbReference type="ARBA" id="ARBA00022448"/>
    </source>
</evidence>
<keyword evidence="8" id="KW-0732">Signal</keyword>
<proteinExistence type="inferred from homology"/>
<evidence type="ECO:0000256" key="10">
    <source>
        <dbReference type="ARBA" id="ARBA00022982"/>
    </source>
</evidence>
<evidence type="ECO:0000256" key="4">
    <source>
        <dbReference type="ARBA" id="ARBA00011887"/>
    </source>
</evidence>
<reference evidence="17" key="1">
    <citation type="journal article" date="2019" name="Int. J. Syst. Evol. Microbiol.">
        <title>The Global Catalogue of Microorganisms (GCM) 10K type strain sequencing project: providing services to taxonomists for standard genome sequencing and annotation.</title>
        <authorList>
            <consortium name="The Broad Institute Genomics Platform"/>
            <consortium name="The Broad Institute Genome Sequencing Center for Infectious Disease"/>
            <person name="Wu L."/>
            <person name="Ma J."/>
        </authorList>
    </citation>
    <scope>NUCLEOTIDE SEQUENCE [LARGE SCALE GENOMIC DNA]</scope>
    <source>
        <strain evidence="17">CGMCC 1.10992</strain>
    </source>
</reference>
<keyword evidence="14" id="KW-0472">Membrane</keyword>
<dbReference type="Gene3D" id="1.10.1130.10">
    <property type="entry name" value="Flavocytochrome C3, Chain A"/>
    <property type="match status" value="1"/>
</dbReference>
<dbReference type="RefSeq" id="WP_345339113.1">
    <property type="nucleotide sequence ID" value="NZ_BAABLI010000008.1"/>
</dbReference>
<keyword evidence="7" id="KW-0479">Metal-binding</keyword>
<evidence type="ECO:0000256" key="6">
    <source>
        <dbReference type="ARBA" id="ARBA00022617"/>
    </source>
</evidence>